<comment type="caution">
    <text evidence="2">The sequence shown here is derived from an EMBL/GenBank/DDBJ whole genome shotgun (WGS) entry which is preliminary data.</text>
</comment>
<dbReference type="AlphaFoldDB" id="A0A9J5YXD3"/>
<reference evidence="2 3" key="1">
    <citation type="submission" date="2020-09" db="EMBL/GenBank/DDBJ databases">
        <title>De no assembly of potato wild relative species, Solanum commersonii.</title>
        <authorList>
            <person name="Cho K."/>
        </authorList>
    </citation>
    <scope>NUCLEOTIDE SEQUENCE [LARGE SCALE GENOMIC DNA]</scope>
    <source>
        <strain evidence="2">LZ3.2</strain>
        <tissue evidence="2">Leaf</tissue>
    </source>
</reference>
<proteinExistence type="predicted"/>
<keyword evidence="3" id="KW-1185">Reference proteome</keyword>
<feature type="compositionally biased region" description="Basic and acidic residues" evidence="1">
    <location>
        <begin position="25"/>
        <end position="36"/>
    </location>
</feature>
<sequence>MNNSAKEYSSIKTNKKNVSFKNKRRENNNDKKEKGKGLLDSLMKDLKHYKAVSGGVDARIELDKYFGDEFEDDTKEFNITLVETSMSHPNLRLVREYFFFIHLEYIVSKLVHILVRLQDWLRSE</sequence>
<protein>
    <submittedName>
        <fullName evidence="2">Uncharacterized protein</fullName>
    </submittedName>
</protein>
<dbReference type="OrthoDB" id="671511at2759"/>
<name>A0A9J5YXD3_SOLCO</name>
<evidence type="ECO:0000313" key="2">
    <source>
        <dbReference type="EMBL" id="KAG5605249.1"/>
    </source>
</evidence>
<accession>A0A9J5YXD3</accession>
<dbReference type="Proteomes" id="UP000824120">
    <property type="component" value="Chromosome 5"/>
</dbReference>
<feature type="region of interest" description="Disordered" evidence="1">
    <location>
        <begin position="1"/>
        <end position="36"/>
    </location>
</feature>
<feature type="compositionally biased region" description="Polar residues" evidence="1">
    <location>
        <begin position="1"/>
        <end position="20"/>
    </location>
</feature>
<evidence type="ECO:0000313" key="3">
    <source>
        <dbReference type="Proteomes" id="UP000824120"/>
    </source>
</evidence>
<evidence type="ECO:0000256" key="1">
    <source>
        <dbReference type="SAM" id="MobiDB-lite"/>
    </source>
</evidence>
<dbReference type="EMBL" id="JACXVP010000005">
    <property type="protein sequence ID" value="KAG5605249.1"/>
    <property type="molecule type" value="Genomic_DNA"/>
</dbReference>
<organism evidence="2 3">
    <name type="scientific">Solanum commersonii</name>
    <name type="common">Commerson's wild potato</name>
    <name type="synonym">Commerson's nightshade</name>
    <dbReference type="NCBI Taxonomy" id="4109"/>
    <lineage>
        <taxon>Eukaryota</taxon>
        <taxon>Viridiplantae</taxon>
        <taxon>Streptophyta</taxon>
        <taxon>Embryophyta</taxon>
        <taxon>Tracheophyta</taxon>
        <taxon>Spermatophyta</taxon>
        <taxon>Magnoliopsida</taxon>
        <taxon>eudicotyledons</taxon>
        <taxon>Gunneridae</taxon>
        <taxon>Pentapetalae</taxon>
        <taxon>asterids</taxon>
        <taxon>lamiids</taxon>
        <taxon>Solanales</taxon>
        <taxon>Solanaceae</taxon>
        <taxon>Solanoideae</taxon>
        <taxon>Solaneae</taxon>
        <taxon>Solanum</taxon>
    </lineage>
</organism>
<gene>
    <name evidence="2" type="ORF">H5410_026741</name>
</gene>